<feature type="transmembrane region" description="Helical" evidence="7">
    <location>
        <begin position="102"/>
        <end position="119"/>
    </location>
</feature>
<dbReference type="EMBL" id="JADGIZ020000073">
    <property type="protein sequence ID" value="KAL2912216.1"/>
    <property type="molecule type" value="Genomic_DNA"/>
</dbReference>
<feature type="domain" description="Amino acid permease/ SLC12A" evidence="8">
    <location>
        <begin position="1"/>
        <end position="122"/>
    </location>
</feature>
<protein>
    <recommendedName>
        <fullName evidence="8">Amino acid permease/ SLC12A domain-containing protein</fullName>
    </recommendedName>
</protein>
<keyword evidence="5 7" id="KW-1133">Transmembrane helix</keyword>
<proteinExistence type="predicted"/>
<evidence type="ECO:0000256" key="5">
    <source>
        <dbReference type="ARBA" id="ARBA00022989"/>
    </source>
</evidence>
<keyword evidence="2" id="KW-0813">Transport</keyword>
<gene>
    <name evidence="9" type="ORF">HK105_208284</name>
</gene>
<evidence type="ECO:0000256" key="4">
    <source>
        <dbReference type="ARBA" id="ARBA00022692"/>
    </source>
</evidence>
<feature type="transmembrane region" description="Helical" evidence="7">
    <location>
        <begin position="125"/>
        <end position="146"/>
    </location>
</feature>
<keyword evidence="4 7" id="KW-0812">Transmembrane</keyword>
<dbReference type="InterPro" id="IPR004841">
    <property type="entry name" value="AA-permease/SLC12A_dom"/>
</dbReference>
<dbReference type="Gene3D" id="1.20.1740.10">
    <property type="entry name" value="Amino acid/polyamine transporter I"/>
    <property type="match status" value="1"/>
</dbReference>
<accession>A0ABR4MY77</accession>
<feature type="transmembrane region" description="Helical" evidence="7">
    <location>
        <begin position="37"/>
        <end position="54"/>
    </location>
</feature>
<evidence type="ECO:0000256" key="6">
    <source>
        <dbReference type="ARBA" id="ARBA00023136"/>
    </source>
</evidence>
<dbReference type="Proteomes" id="UP001527925">
    <property type="component" value="Unassembled WGS sequence"/>
</dbReference>
<reference evidence="9 10" key="1">
    <citation type="submission" date="2023-09" db="EMBL/GenBank/DDBJ databases">
        <title>Pangenome analysis of Batrachochytrium dendrobatidis and related Chytrids.</title>
        <authorList>
            <person name="Yacoub M.N."/>
            <person name="Stajich J.E."/>
            <person name="James T.Y."/>
        </authorList>
    </citation>
    <scope>NUCLEOTIDE SEQUENCE [LARGE SCALE GENOMIC DNA]</scope>
    <source>
        <strain evidence="9 10">JEL0888</strain>
    </source>
</reference>
<evidence type="ECO:0000313" key="9">
    <source>
        <dbReference type="EMBL" id="KAL2912216.1"/>
    </source>
</evidence>
<name>A0ABR4MY77_9FUNG</name>
<evidence type="ECO:0000256" key="2">
    <source>
        <dbReference type="ARBA" id="ARBA00022448"/>
    </source>
</evidence>
<evidence type="ECO:0000256" key="7">
    <source>
        <dbReference type="SAM" id="Phobius"/>
    </source>
</evidence>
<keyword evidence="6 7" id="KW-0472">Membrane</keyword>
<keyword evidence="10" id="KW-1185">Reference proteome</keyword>
<dbReference type="Pfam" id="PF00324">
    <property type="entry name" value="AA_permease"/>
    <property type="match status" value="1"/>
</dbReference>
<dbReference type="PANTHER" id="PTHR45826">
    <property type="entry name" value="POLYAMINE TRANSPORTER PUT1"/>
    <property type="match status" value="1"/>
</dbReference>
<feature type="transmembrane region" description="Helical" evidence="7">
    <location>
        <begin position="60"/>
        <end position="81"/>
    </location>
</feature>
<dbReference type="PANTHER" id="PTHR45826:SF2">
    <property type="entry name" value="AMINO ACID TRANSPORTER"/>
    <property type="match status" value="1"/>
</dbReference>
<sequence length="225" mass="24639">MSSIYGYSRYIYALARGGFLPSVLAITSSKHRAPQNALATGAVLVFAVALFISFQHASDAFLQAAAIFALIAWTLDMLTFIRLRWLMPHLGRPFQSPFGTPGAFFVVIMTSTMMMGLVWQSHEALIIFGSSIAIFAVIMGVFVVFIKRNMASSPDKEFVRQKLEQRRDRRDSIISSEDISISGFGIPIRPASGHKVYEATQMMMPATAPPMQLKSGGPSLSSHAG</sequence>
<keyword evidence="3" id="KW-1003">Cell membrane</keyword>
<evidence type="ECO:0000313" key="10">
    <source>
        <dbReference type="Proteomes" id="UP001527925"/>
    </source>
</evidence>
<comment type="caution">
    <text evidence="9">The sequence shown here is derived from an EMBL/GenBank/DDBJ whole genome shotgun (WGS) entry which is preliminary data.</text>
</comment>
<comment type="subcellular location">
    <subcellularLocation>
        <location evidence="1">Cell membrane</location>
        <topology evidence="1">Multi-pass membrane protein</topology>
    </subcellularLocation>
</comment>
<evidence type="ECO:0000256" key="3">
    <source>
        <dbReference type="ARBA" id="ARBA00022475"/>
    </source>
</evidence>
<evidence type="ECO:0000259" key="8">
    <source>
        <dbReference type="Pfam" id="PF00324"/>
    </source>
</evidence>
<organism evidence="9 10">
    <name type="scientific">Polyrhizophydium stewartii</name>
    <dbReference type="NCBI Taxonomy" id="2732419"/>
    <lineage>
        <taxon>Eukaryota</taxon>
        <taxon>Fungi</taxon>
        <taxon>Fungi incertae sedis</taxon>
        <taxon>Chytridiomycota</taxon>
        <taxon>Chytridiomycota incertae sedis</taxon>
        <taxon>Chytridiomycetes</taxon>
        <taxon>Rhizophydiales</taxon>
        <taxon>Rhizophydiales incertae sedis</taxon>
        <taxon>Polyrhizophydium</taxon>
    </lineage>
</organism>
<dbReference type="InterPro" id="IPR044566">
    <property type="entry name" value="RMV1-like"/>
</dbReference>
<evidence type="ECO:0000256" key="1">
    <source>
        <dbReference type="ARBA" id="ARBA00004651"/>
    </source>
</evidence>